<evidence type="ECO:0000256" key="6">
    <source>
        <dbReference type="ARBA" id="ARBA00022490"/>
    </source>
</evidence>
<evidence type="ECO:0000256" key="9">
    <source>
        <dbReference type="ARBA" id="ARBA00023121"/>
    </source>
</evidence>
<keyword evidence="11" id="KW-0472">Membrane</keyword>
<dbReference type="GeneID" id="102807621"/>
<comment type="similarity">
    <text evidence="4">Belongs to the MIEAP family.</text>
</comment>
<keyword evidence="7" id="KW-1000">Mitochondrion outer membrane</keyword>
<accession>A0ABM0MDG5</accession>
<comment type="subcellular location">
    <subcellularLocation>
        <location evidence="3">Cytoplasm</location>
    </subcellularLocation>
    <subcellularLocation>
        <location evidence="2">Mitochondrion matrix</location>
    </subcellularLocation>
    <subcellularLocation>
        <location evidence="1">Mitochondrion outer membrane</location>
    </subcellularLocation>
</comment>
<evidence type="ECO:0000256" key="5">
    <source>
        <dbReference type="ARBA" id="ARBA00019863"/>
    </source>
</evidence>
<dbReference type="Pfam" id="PF16026">
    <property type="entry name" value="MIEAP"/>
    <property type="match status" value="1"/>
</dbReference>
<dbReference type="PANTHER" id="PTHR21771:SF1">
    <property type="entry name" value="MITOCHONDRIA-EATING PROTEIN"/>
    <property type="match status" value="1"/>
</dbReference>
<evidence type="ECO:0000256" key="1">
    <source>
        <dbReference type="ARBA" id="ARBA00004294"/>
    </source>
</evidence>
<keyword evidence="8" id="KW-0175">Coiled coil</keyword>
<evidence type="ECO:0000259" key="13">
    <source>
        <dbReference type="Pfam" id="PF16026"/>
    </source>
</evidence>
<evidence type="ECO:0000256" key="2">
    <source>
        <dbReference type="ARBA" id="ARBA00004305"/>
    </source>
</evidence>
<organism evidence="14 15">
    <name type="scientific">Saccoglossus kowalevskii</name>
    <name type="common">Acorn worm</name>
    <dbReference type="NCBI Taxonomy" id="10224"/>
    <lineage>
        <taxon>Eukaryota</taxon>
        <taxon>Metazoa</taxon>
        <taxon>Hemichordata</taxon>
        <taxon>Enteropneusta</taxon>
        <taxon>Harrimaniidae</taxon>
        <taxon>Saccoglossus</taxon>
    </lineage>
</organism>
<evidence type="ECO:0000256" key="12">
    <source>
        <dbReference type="ARBA" id="ARBA00032687"/>
    </source>
</evidence>
<evidence type="ECO:0000256" key="8">
    <source>
        <dbReference type="ARBA" id="ARBA00023054"/>
    </source>
</evidence>
<evidence type="ECO:0000256" key="4">
    <source>
        <dbReference type="ARBA" id="ARBA00008233"/>
    </source>
</evidence>
<dbReference type="Proteomes" id="UP000694865">
    <property type="component" value="Unplaced"/>
</dbReference>
<proteinExistence type="inferred from homology"/>
<feature type="domain" description="Mitochondria-eating protein C-terminal" evidence="13">
    <location>
        <begin position="2"/>
        <end position="190"/>
    </location>
</feature>
<evidence type="ECO:0000313" key="14">
    <source>
        <dbReference type="Proteomes" id="UP000694865"/>
    </source>
</evidence>
<evidence type="ECO:0000256" key="7">
    <source>
        <dbReference type="ARBA" id="ARBA00022787"/>
    </source>
</evidence>
<dbReference type="InterPro" id="IPR031981">
    <property type="entry name" value="MIEAP_C"/>
</dbReference>
<sequence length="202" mass="22691">MDAVERLQKMTTINELTCERIACKVMQLAYIISNSMCTEFKKNAKAILSQPVKCAAIMTDIQGNDDTVSYDVMLNTVLKRTSHNCDISPIIKGIIRDMEKRFKGGNLADWEVVEEALSEFIDSCARLAWGLVVQTPPLTLEFNDKPVYNPNQHQLSGIKSESIKPDTVLVYIWPVLREQDNGRVVCKGILTKNGEIGKIKKT</sequence>
<name>A0ABM0MDG5_SACKO</name>
<evidence type="ECO:0000256" key="10">
    <source>
        <dbReference type="ARBA" id="ARBA00023128"/>
    </source>
</evidence>
<dbReference type="RefSeq" id="XP_006818056.1">
    <property type="nucleotide sequence ID" value="XM_006817993.1"/>
</dbReference>
<dbReference type="PANTHER" id="PTHR21771">
    <property type="entry name" value="MITOCHONDRIA-EATING PROTEIN-RELATED"/>
    <property type="match status" value="1"/>
</dbReference>
<evidence type="ECO:0000256" key="11">
    <source>
        <dbReference type="ARBA" id="ARBA00023136"/>
    </source>
</evidence>
<keyword evidence="10" id="KW-0496">Mitochondrion</keyword>
<evidence type="ECO:0000256" key="3">
    <source>
        <dbReference type="ARBA" id="ARBA00004496"/>
    </source>
</evidence>
<evidence type="ECO:0000313" key="15">
    <source>
        <dbReference type="RefSeq" id="XP_006818056.1"/>
    </source>
</evidence>
<keyword evidence="9" id="KW-0446">Lipid-binding</keyword>
<keyword evidence="14" id="KW-1185">Reference proteome</keyword>
<dbReference type="InterPro" id="IPR026169">
    <property type="entry name" value="MIEAP"/>
</dbReference>
<reference evidence="15" key="1">
    <citation type="submission" date="2025-08" db="UniProtKB">
        <authorList>
            <consortium name="RefSeq"/>
        </authorList>
    </citation>
    <scope>IDENTIFICATION</scope>
    <source>
        <tissue evidence="15">Testes</tissue>
    </source>
</reference>
<protein>
    <recommendedName>
        <fullName evidence="5">Mitochondria-eating protein</fullName>
    </recommendedName>
    <alternativeName>
        <fullName evidence="12">Spermatogenesis-associated protein 18</fullName>
    </alternativeName>
</protein>
<gene>
    <name evidence="15" type="primary">LOC102807621</name>
</gene>
<keyword evidence="6" id="KW-0963">Cytoplasm</keyword>